<protein>
    <recommendedName>
        <fullName evidence="1">Sulfotransferase</fullName>
        <ecNumber evidence="1">2.8.2.-</ecNumber>
    </recommendedName>
</protein>
<reference evidence="3" key="2">
    <citation type="submission" date="2020-06" db="EMBL/GenBank/DDBJ databases">
        <title>Helianthus annuus Genome sequencing and assembly Release 2.</title>
        <authorList>
            <person name="Gouzy J."/>
            <person name="Langlade N."/>
            <person name="Munos S."/>
        </authorList>
    </citation>
    <scope>NUCLEOTIDE SEQUENCE</scope>
    <source>
        <tissue evidence="3">Leaves</tissue>
    </source>
</reference>
<dbReference type="GO" id="GO:0008146">
    <property type="term" value="F:sulfotransferase activity"/>
    <property type="evidence" value="ECO:0007669"/>
    <property type="project" value="InterPro"/>
</dbReference>
<organism evidence="3 4">
    <name type="scientific">Helianthus annuus</name>
    <name type="common">Common sunflower</name>
    <dbReference type="NCBI Taxonomy" id="4232"/>
    <lineage>
        <taxon>Eukaryota</taxon>
        <taxon>Viridiplantae</taxon>
        <taxon>Streptophyta</taxon>
        <taxon>Embryophyta</taxon>
        <taxon>Tracheophyta</taxon>
        <taxon>Spermatophyta</taxon>
        <taxon>Magnoliopsida</taxon>
        <taxon>eudicotyledons</taxon>
        <taxon>Gunneridae</taxon>
        <taxon>Pentapetalae</taxon>
        <taxon>asterids</taxon>
        <taxon>campanulids</taxon>
        <taxon>Asterales</taxon>
        <taxon>Asteraceae</taxon>
        <taxon>Asteroideae</taxon>
        <taxon>Heliantheae alliance</taxon>
        <taxon>Heliantheae</taxon>
        <taxon>Helianthus</taxon>
    </lineage>
</organism>
<feature type="domain" description="Sulfotransferase" evidence="2">
    <location>
        <begin position="18"/>
        <end position="86"/>
    </location>
</feature>
<reference evidence="3" key="1">
    <citation type="journal article" date="2017" name="Nature">
        <title>The sunflower genome provides insights into oil metabolism, flowering and Asterid evolution.</title>
        <authorList>
            <person name="Badouin H."/>
            <person name="Gouzy J."/>
            <person name="Grassa C.J."/>
            <person name="Murat F."/>
            <person name="Staton S.E."/>
            <person name="Cottret L."/>
            <person name="Lelandais-Briere C."/>
            <person name="Owens G.L."/>
            <person name="Carrere S."/>
            <person name="Mayjonade B."/>
            <person name="Legrand L."/>
            <person name="Gill N."/>
            <person name="Kane N.C."/>
            <person name="Bowers J.E."/>
            <person name="Hubner S."/>
            <person name="Bellec A."/>
            <person name="Berard A."/>
            <person name="Berges H."/>
            <person name="Blanchet N."/>
            <person name="Boniface M.C."/>
            <person name="Brunel D."/>
            <person name="Catrice O."/>
            <person name="Chaidir N."/>
            <person name="Claudel C."/>
            <person name="Donnadieu C."/>
            <person name="Faraut T."/>
            <person name="Fievet G."/>
            <person name="Helmstetter N."/>
            <person name="King M."/>
            <person name="Knapp S.J."/>
            <person name="Lai Z."/>
            <person name="Le Paslier M.C."/>
            <person name="Lippi Y."/>
            <person name="Lorenzon L."/>
            <person name="Mandel J.R."/>
            <person name="Marage G."/>
            <person name="Marchand G."/>
            <person name="Marquand E."/>
            <person name="Bret-Mestries E."/>
            <person name="Morien E."/>
            <person name="Nambeesan S."/>
            <person name="Nguyen T."/>
            <person name="Pegot-Espagnet P."/>
            <person name="Pouilly N."/>
            <person name="Raftis F."/>
            <person name="Sallet E."/>
            <person name="Schiex T."/>
            <person name="Thomas J."/>
            <person name="Vandecasteele C."/>
            <person name="Vares D."/>
            <person name="Vear F."/>
            <person name="Vautrin S."/>
            <person name="Crespi M."/>
            <person name="Mangin B."/>
            <person name="Burke J.M."/>
            <person name="Salse J."/>
            <person name="Munos S."/>
            <person name="Vincourt P."/>
            <person name="Rieseberg L.H."/>
            <person name="Langlade N.B."/>
        </authorList>
    </citation>
    <scope>NUCLEOTIDE SEQUENCE</scope>
    <source>
        <tissue evidence="3">Leaves</tissue>
    </source>
</reference>
<gene>
    <name evidence="3" type="ORF">HanXRQr2_Chr01g0020561</name>
</gene>
<dbReference type="Pfam" id="PF00685">
    <property type="entry name" value="Sulfotransfer_1"/>
    <property type="match status" value="1"/>
</dbReference>
<name>A0A9K3JVU5_HELAN</name>
<dbReference type="Proteomes" id="UP000215914">
    <property type="component" value="Unassembled WGS sequence"/>
</dbReference>
<accession>A0A9K3JVU5</accession>
<dbReference type="Gramene" id="mRNA:HanXRQr2_Chr01g0020561">
    <property type="protein sequence ID" value="CDS:HanXRQr2_Chr01g0020561.1"/>
    <property type="gene ID" value="HanXRQr2_Chr01g0020561"/>
</dbReference>
<evidence type="ECO:0000313" key="4">
    <source>
        <dbReference type="Proteomes" id="UP000215914"/>
    </source>
</evidence>
<dbReference type="SUPFAM" id="SSF52540">
    <property type="entry name" value="P-loop containing nucleoside triphosphate hydrolases"/>
    <property type="match status" value="1"/>
</dbReference>
<proteinExistence type="inferred from homology"/>
<dbReference type="InterPro" id="IPR027417">
    <property type="entry name" value="P-loop_NTPase"/>
</dbReference>
<comment type="similarity">
    <text evidence="1">Belongs to the sulfotransferase 1 family.</text>
</comment>
<dbReference type="InterPro" id="IPR000863">
    <property type="entry name" value="Sulfotransferase_dom"/>
</dbReference>
<dbReference type="Gene3D" id="3.40.50.300">
    <property type="entry name" value="P-loop containing nucleotide triphosphate hydrolases"/>
    <property type="match status" value="1"/>
</dbReference>
<keyword evidence="4" id="KW-1185">Reference proteome</keyword>
<evidence type="ECO:0000259" key="2">
    <source>
        <dbReference type="Pfam" id="PF00685"/>
    </source>
</evidence>
<evidence type="ECO:0000313" key="3">
    <source>
        <dbReference type="EMBL" id="KAF5821928.1"/>
    </source>
</evidence>
<dbReference type="AlphaFoldDB" id="A0A9K3JVU5"/>
<sequence>MLVERQANLVQQSFKARPSDVFLYSYPKSSTTWLKALAYAIGTREKFDGPNNPLLPKMPHNCIPTLERSVEQILENHHKNSCFAPIVTPPYNFLPLHETEE</sequence>
<comment type="caution">
    <text evidence="3">The sequence shown here is derived from an EMBL/GenBank/DDBJ whole genome shotgun (WGS) entry which is preliminary data.</text>
</comment>
<keyword evidence="1 3" id="KW-0808">Transferase</keyword>
<evidence type="ECO:0000256" key="1">
    <source>
        <dbReference type="RuleBase" id="RU361155"/>
    </source>
</evidence>
<dbReference type="EC" id="2.8.2.-" evidence="1"/>
<dbReference type="EMBL" id="MNCJ02000316">
    <property type="protein sequence ID" value="KAF5821928.1"/>
    <property type="molecule type" value="Genomic_DNA"/>
</dbReference>